<dbReference type="CDD" id="cd00082">
    <property type="entry name" value="HisKA"/>
    <property type="match status" value="1"/>
</dbReference>
<evidence type="ECO:0000256" key="4">
    <source>
        <dbReference type="ARBA" id="ARBA00022679"/>
    </source>
</evidence>
<dbReference type="EC" id="2.7.13.3" evidence="2"/>
<dbReference type="AlphaFoldDB" id="A0A1H2PYF8"/>
<dbReference type="PANTHER" id="PTHR43102:SF2">
    <property type="entry name" value="GAF DOMAIN-CONTAINING PROTEIN"/>
    <property type="match status" value="1"/>
</dbReference>
<comment type="catalytic activity">
    <reaction evidence="1">
        <text>ATP + protein L-histidine = ADP + protein N-phospho-L-histidine.</text>
        <dbReference type="EC" id="2.7.13.3"/>
    </reaction>
</comment>
<evidence type="ECO:0000313" key="8">
    <source>
        <dbReference type="EMBL" id="SDV99900.1"/>
    </source>
</evidence>
<dbReference type="SUPFAM" id="SSF47384">
    <property type="entry name" value="Homodimeric domain of signal transducing histidine kinase"/>
    <property type="match status" value="1"/>
</dbReference>
<keyword evidence="4" id="KW-0808">Transferase</keyword>
<dbReference type="InterPro" id="IPR000014">
    <property type="entry name" value="PAS"/>
</dbReference>
<dbReference type="Pfam" id="PF02518">
    <property type="entry name" value="HATPase_c"/>
    <property type="match status" value="1"/>
</dbReference>
<dbReference type="InterPro" id="IPR000700">
    <property type="entry name" value="PAS-assoc_C"/>
</dbReference>
<dbReference type="InterPro" id="IPR003661">
    <property type="entry name" value="HisK_dim/P_dom"/>
</dbReference>
<dbReference type="InterPro" id="IPR003594">
    <property type="entry name" value="HATPase_dom"/>
</dbReference>
<dbReference type="InterPro" id="IPR036097">
    <property type="entry name" value="HisK_dim/P_sf"/>
</dbReference>
<dbReference type="InterPro" id="IPR004358">
    <property type="entry name" value="Sig_transdc_His_kin-like_C"/>
</dbReference>
<dbReference type="InterPro" id="IPR003018">
    <property type="entry name" value="GAF"/>
</dbReference>
<dbReference type="Proteomes" id="UP000199675">
    <property type="component" value="Unassembled WGS sequence"/>
</dbReference>
<dbReference type="PROSITE" id="PS50113">
    <property type="entry name" value="PAC"/>
    <property type="match status" value="1"/>
</dbReference>
<evidence type="ECO:0000256" key="1">
    <source>
        <dbReference type="ARBA" id="ARBA00000085"/>
    </source>
</evidence>
<dbReference type="SUPFAM" id="SSF55785">
    <property type="entry name" value="PYP-like sensor domain (PAS domain)"/>
    <property type="match status" value="1"/>
</dbReference>
<keyword evidence="3" id="KW-0597">Phosphoprotein</keyword>
<evidence type="ECO:0000256" key="3">
    <source>
        <dbReference type="ARBA" id="ARBA00022553"/>
    </source>
</evidence>
<dbReference type="NCBIfam" id="TIGR00229">
    <property type="entry name" value="sensory_box"/>
    <property type="match status" value="1"/>
</dbReference>
<dbReference type="EMBL" id="FNNE01000001">
    <property type="protein sequence ID" value="SDV99900.1"/>
    <property type="molecule type" value="Genomic_DNA"/>
</dbReference>
<dbReference type="GO" id="GO:0000155">
    <property type="term" value="F:phosphorelay sensor kinase activity"/>
    <property type="evidence" value="ECO:0007669"/>
    <property type="project" value="InterPro"/>
</dbReference>
<dbReference type="Pfam" id="PF01590">
    <property type="entry name" value="GAF"/>
    <property type="match status" value="2"/>
</dbReference>
<dbReference type="PRINTS" id="PR00344">
    <property type="entry name" value="BCTRLSENSOR"/>
</dbReference>
<dbReference type="PROSITE" id="PS50109">
    <property type="entry name" value="HIS_KIN"/>
    <property type="match status" value="1"/>
</dbReference>
<dbReference type="SUPFAM" id="SSF55874">
    <property type="entry name" value="ATPase domain of HSP90 chaperone/DNA topoisomerase II/histidine kinase"/>
    <property type="match status" value="1"/>
</dbReference>
<feature type="domain" description="Histidine kinase" evidence="6">
    <location>
        <begin position="655"/>
        <end position="874"/>
    </location>
</feature>
<evidence type="ECO:0000259" key="7">
    <source>
        <dbReference type="PROSITE" id="PS50113"/>
    </source>
</evidence>
<dbReference type="RefSeq" id="WP_091810923.1">
    <property type="nucleotide sequence ID" value="NZ_FNNE01000001.1"/>
</dbReference>
<evidence type="ECO:0000313" key="9">
    <source>
        <dbReference type="Proteomes" id="UP000199675"/>
    </source>
</evidence>
<dbReference type="FunFam" id="3.30.565.10:FF:000006">
    <property type="entry name" value="Sensor histidine kinase WalK"/>
    <property type="match status" value="1"/>
</dbReference>
<name>A0A1H2PYF8_9GAMM</name>
<evidence type="ECO:0000256" key="2">
    <source>
        <dbReference type="ARBA" id="ARBA00012438"/>
    </source>
</evidence>
<dbReference type="OrthoDB" id="9804645at2"/>
<dbReference type="STRING" id="488533.SAMN04487960_10131"/>
<dbReference type="Pfam" id="PF13426">
    <property type="entry name" value="PAS_9"/>
    <property type="match status" value="1"/>
</dbReference>
<dbReference type="SUPFAM" id="SSF55781">
    <property type="entry name" value="GAF domain-like"/>
    <property type="match status" value="3"/>
</dbReference>
<evidence type="ECO:0000256" key="5">
    <source>
        <dbReference type="ARBA" id="ARBA00022777"/>
    </source>
</evidence>
<dbReference type="GO" id="GO:0005886">
    <property type="term" value="C:plasma membrane"/>
    <property type="evidence" value="ECO:0007669"/>
    <property type="project" value="UniProtKB-ARBA"/>
</dbReference>
<dbReference type="Gene3D" id="1.10.287.130">
    <property type="match status" value="1"/>
</dbReference>
<dbReference type="CDD" id="cd16922">
    <property type="entry name" value="HATPase_EvgS-ArcB-TorS-like"/>
    <property type="match status" value="1"/>
</dbReference>
<dbReference type="Gene3D" id="3.30.565.10">
    <property type="entry name" value="Histidine kinase-like ATPase, C-terminal domain"/>
    <property type="match status" value="1"/>
</dbReference>
<dbReference type="CDD" id="cd00130">
    <property type="entry name" value="PAS"/>
    <property type="match status" value="1"/>
</dbReference>
<proteinExistence type="predicted"/>
<accession>A0A1H2PYF8</accession>
<reference evidence="8 9" key="1">
    <citation type="submission" date="2016-10" db="EMBL/GenBank/DDBJ databases">
        <authorList>
            <person name="de Groot N.N."/>
        </authorList>
    </citation>
    <scope>NUCLEOTIDE SEQUENCE [LARGE SCALE GENOMIC DNA]</scope>
    <source>
        <strain evidence="8 9">CGMCC 1.7059</strain>
    </source>
</reference>
<keyword evidence="9" id="KW-1185">Reference proteome</keyword>
<feature type="domain" description="PAC" evidence="7">
    <location>
        <begin position="600"/>
        <end position="651"/>
    </location>
</feature>
<dbReference type="InterPro" id="IPR035965">
    <property type="entry name" value="PAS-like_dom_sf"/>
</dbReference>
<protein>
    <recommendedName>
        <fullName evidence="2">histidine kinase</fullName>
        <ecNumber evidence="2">2.7.13.3</ecNumber>
    </recommendedName>
</protein>
<dbReference type="Gene3D" id="3.30.450.20">
    <property type="entry name" value="PAS domain"/>
    <property type="match status" value="1"/>
</dbReference>
<organism evidence="8 9">
    <name type="scientific">Marinobacter mobilis</name>
    <dbReference type="NCBI Taxonomy" id="488533"/>
    <lineage>
        <taxon>Bacteria</taxon>
        <taxon>Pseudomonadati</taxon>
        <taxon>Pseudomonadota</taxon>
        <taxon>Gammaproteobacteria</taxon>
        <taxon>Pseudomonadales</taxon>
        <taxon>Marinobacteraceae</taxon>
        <taxon>Marinobacter</taxon>
    </lineage>
</organism>
<dbReference type="Pfam" id="PF13185">
    <property type="entry name" value="GAF_2"/>
    <property type="match status" value="1"/>
</dbReference>
<dbReference type="InterPro" id="IPR005467">
    <property type="entry name" value="His_kinase_dom"/>
</dbReference>
<sequence>MKTPELPANETARLHSLRATGLLDTPADECFDRLTRLAQGIFGVKIALVSLVDEKRQWFKSCQGLEVRETSRDISFCGHSILQDQIFVVPNTREDERFRDNPLVTGSPWIGCYAGAPLVSPDGFALGTLCIIDDKPREFSATQLRQLRDLADCVEEEIRHRQRKRYYRALEQLSLLRNDSRGDPREHLRAGLQLGCEYLRLPFGIVSHIRDDDYRVVVQVSPPGALADGQTFSLKDTYCALTLQENKVLAIDHMAGSRYASHPCYRQFGLESYIGISLQVAGRCYGTLNFSSPDARTPTGFSDFDYEFVQLLARWVSFLLERWVSFLLERWEVDTELMRYRQVEQAVAQAQASFINRPEHPQAFAELLEEILHFTGSEYGFIGEILHDGDGSPYLKTNTITNLAWNEASRRFYEDNIAEGLEFRNLDNLFGSVIATGQPVLSNRLADDTRSSGTPEGHPTIQNFLGLPIYHGNQFVGMMGLANRAEGYEKSMMEDLAPLLRTVGQLMEASRVQRQQRASELSLKRSEARLRGLFELSPVGIALNELDSGRFLEVNDAYLVSSGYSRAELLALEYRDITPGEYGAEDAIQREILISKGQFGPYEKELIRKDGSHYPVIIYGMLVEDASGRRLIWSIIEDISERKRLAVMQREFVSTVSHELRTPLTAISAALAMVSKGVAGALPVQAETMIGLALRNSERLQELIDDILDMEKLVAGKMSFRFETCALVPLLSRVIEDNHSYAERFSVRCELAGDAPDIRAMADPKRLTQVVANLLSNAIKFSHEGGVVQVRVTREDGYARVAVIDHGVGVPENFQHRLFGAFAQADGSDSRRVGGTGLGLAISKKLADKMNGRIGYCNTDGGGATFYIDLPEVSAP</sequence>
<dbReference type="SMART" id="SM00086">
    <property type="entry name" value="PAC"/>
    <property type="match status" value="1"/>
</dbReference>
<dbReference type="PANTHER" id="PTHR43102">
    <property type="entry name" value="SLR1143 PROTEIN"/>
    <property type="match status" value="1"/>
</dbReference>
<dbReference type="InterPro" id="IPR001610">
    <property type="entry name" value="PAC"/>
</dbReference>
<dbReference type="InterPro" id="IPR029016">
    <property type="entry name" value="GAF-like_dom_sf"/>
</dbReference>
<dbReference type="Pfam" id="PF00512">
    <property type="entry name" value="HisKA"/>
    <property type="match status" value="1"/>
</dbReference>
<gene>
    <name evidence="8" type="ORF">SAMN04487960_10131</name>
</gene>
<evidence type="ECO:0000259" key="6">
    <source>
        <dbReference type="PROSITE" id="PS50109"/>
    </source>
</evidence>
<dbReference type="SMART" id="SM00388">
    <property type="entry name" value="HisKA"/>
    <property type="match status" value="1"/>
</dbReference>
<dbReference type="SMART" id="SM00065">
    <property type="entry name" value="GAF"/>
    <property type="match status" value="3"/>
</dbReference>
<dbReference type="Gene3D" id="3.30.450.40">
    <property type="match status" value="3"/>
</dbReference>
<dbReference type="SMART" id="SM00387">
    <property type="entry name" value="HATPase_c"/>
    <property type="match status" value="1"/>
</dbReference>
<keyword evidence="5" id="KW-0418">Kinase</keyword>
<dbReference type="InterPro" id="IPR036890">
    <property type="entry name" value="HATPase_C_sf"/>
</dbReference>